<evidence type="ECO:0000313" key="2">
    <source>
        <dbReference type="Proteomes" id="UP001057402"/>
    </source>
</evidence>
<comment type="caution">
    <text evidence="1">The sequence shown here is derived from an EMBL/GenBank/DDBJ whole genome shotgun (WGS) entry which is preliminary data.</text>
</comment>
<dbReference type="EMBL" id="CM042888">
    <property type="protein sequence ID" value="KAI4325786.1"/>
    <property type="molecule type" value="Genomic_DNA"/>
</dbReference>
<proteinExistence type="predicted"/>
<protein>
    <submittedName>
        <fullName evidence="1">Uncharacterized protein</fullName>
    </submittedName>
</protein>
<name>A0ACB9MSC9_9MYRT</name>
<accession>A0ACB9MSC9</accession>
<sequence>MATGKDLPTPAPPQPTPWPDLPKELWASIGNRLDTRIDITRFRGVCSAWRSLLSPPLSSNSPQFPLRIPLSRRTSANLARFTVYRLQPSFSCTNPPASPPEGWLIKVDERNPASIRPINPLSSLPIHCKRSSFPKVLSLMGIRVTEVCKEYVVESDPGETRADISSLAKVVLCPDSLCCDENDCVAFAVTRNGSLMYWRYGDDRWRDSAEKGNRYDDIVIGDGQVYVVDRLGTVYWVDPYCRMVQFSPPMCGGGTKKHLLLVCGDICVVDRYDQENCHNPNCYAEVAHFKVYRLDQEWGKWDEVKDLEDLVVFIGENSSFCVSVKEFSGCIGNCIYFIEQRGGLRLPKVYVFNMRDHSIKRVISIPDYWKILWPPPSWITPTPCLGDPNSQYQNF</sequence>
<evidence type="ECO:0000313" key="1">
    <source>
        <dbReference type="EMBL" id="KAI4325786.1"/>
    </source>
</evidence>
<dbReference type="Proteomes" id="UP001057402">
    <property type="component" value="Chromosome 9"/>
</dbReference>
<gene>
    <name evidence="1" type="ORF">MLD38_031153</name>
</gene>
<reference evidence="2" key="1">
    <citation type="journal article" date="2023" name="Front. Plant Sci.">
        <title>Chromosomal-level genome assembly of Melastoma candidum provides insights into trichome evolution.</title>
        <authorList>
            <person name="Zhong Y."/>
            <person name="Wu W."/>
            <person name="Sun C."/>
            <person name="Zou P."/>
            <person name="Liu Y."/>
            <person name="Dai S."/>
            <person name="Zhou R."/>
        </authorList>
    </citation>
    <scope>NUCLEOTIDE SEQUENCE [LARGE SCALE GENOMIC DNA]</scope>
</reference>
<organism evidence="1 2">
    <name type="scientific">Melastoma candidum</name>
    <dbReference type="NCBI Taxonomy" id="119954"/>
    <lineage>
        <taxon>Eukaryota</taxon>
        <taxon>Viridiplantae</taxon>
        <taxon>Streptophyta</taxon>
        <taxon>Embryophyta</taxon>
        <taxon>Tracheophyta</taxon>
        <taxon>Spermatophyta</taxon>
        <taxon>Magnoliopsida</taxon>
        <taxon>eudicotyledons</taxon>
        <taxon>Gunneridae</taxon>
        <taxon>Pentapetalae</taxon>
        <taxon>rosids</taxon>
        <taxon>malvids</taxon>
        <taxon>Myrtales</taxon>
        <taxon>Melastomataceae</taxon>
        <taxon>Melastomatoideae</taxon>
        <taxon>Melastomateae</taxon>
        <taxon>Melastoma</taxon>
    </lineage>
</organism>
<keyword evidence="2" id="KW-1185">Reference proteome</keyword>